<evidence type="ECO:0000313" key="2">
    <source>
        <dbReference type="EMBL" id="CAF5210676.1"/>
    </source>
</evidence>
<reference evidence="2" key="1">
    <citation type="submission" date="2021-02" db="EMBL/GenBank/DDBJ databases">
        <authorList>
            <person name="Nowell W R."/>
        </authorList>
    </citation>
    <scope>NUCLEOTIDE SEQUENCE</scope>
</reference>
<dbReference type="Gene3D" id="2.60.120.920">
    <property type="match status" value="1"/>
</dbReference>
<dbReference type="Proteomes" id="UP000681720">
    <property type="component" value="Unassembled WGS sequence"/>
</dbReference>
<dbReference type="Pfam" id="PF00622">
    <property type="entry name" value="SPRY"/>
    <property type="match status" value="1"/>
</dbReference>
<evidence type="ECO:0000313" key="3">
    <source>
        <dbReference type="Proteomes" id="UP000681720"/>
    </source>
</evidence>
<dbReference type="InterPro" id="IPR043136">
    <property type="entry name" value="B30.2/SPRY_sf"/>
</dbReference>
<feature type="non-terminal residue" evidence="2">
    <location>
        <position position="1"/>
    </location>
</feature>
<gene>
    <name evidence="2" type="ORF">GIL414_LOCUS79690</name>
</gene>
<dbReference type="SUPFAM" id="SSF49899">
    <property type="entry name" value="Concanavalin A-like lectins/glucanases"/>
    <property type="match status" value="1"/>
</dbReference>
<organism evidence="2 3">
    <name type="scientific">Rotaria magnacalcarata</name>
    <dbReference type="NCBI Taxonomy" id="392030"/>
    <lineage>
        <taxon>Eukaryota</taxon>
        <taxon>Metazoa</taxon>
        <taxon>Spiralia</taxon>
        <taxon>Gnathifera</taxon>
        <taxon>Rotifera</taxon>
        <taxon>Eurotatoria</taxon>
        <taxon>Bdelloidea</taxon>
        <taxon>Philodinida</taxon>
        <taxon>Philodinidae</taxon>
        <taxon>Rotaria</taxon>
    </lineage>
</organism>
<evidence type="ECO:0000259" key="1">
    <source>
        <dbReference type="Pfam" id="PF00622"/>
    </source>
</evidence>
<sequence>MVRPAMEIYRKDTEERYLSENLFRKSEQVLLSIDNYKCRVSLPKTENSIHYIQFCKPLTSERRFFFVELENITKNCQVTVGIASAKHKFNEAPGTIQNTVGYNSYNGKLYANRKDTGNMRGHKCCKGDTMGVQIEAFGKEMSVVLFSRNFQPLGTRYLTLNDHSQYFPTILIENNGDPVDL</sequence>
<name>A0A8S3J0M5_9BILA</name>
<proteinExistence type="predicted"/>
<protein>
    <recommendedName>
        <fullName evidence="1">SPRY domain-containing protein</fullName>
    </recommendedName>
</protein>
<dbReference type="InterPro" id="IPR003877">
    <property type="entry name" value="SPRY_dom"/>
</dbReference>
<feature type="domain" description="SPRY" evidence="1">
    <location>
        <begin position="65"/>
        <end position="173"/>
    </location>
</feature>
<accession>A0A8S3J0M5</accession>
<dbReference type="AlphaFoldDB" id="A0A8S3J0M5"/>
<comment type="caution">
    <text evidence="2">The sequence shown here is derived from an EMBL/GenBank/DDBJ whole genome shotgun (WGS) entry which is preliminary data.</text>
</comment>
<dbReference type="EMBL" id="CAJOBJ010352947">
    <property type="protein sequence ID" value="CAF5210676.1"/>
    <property type="molecule type" value="Genomic_DNA"/>
</dbReference>
<dbReference type="InterPro" id="IPR013320">
    <property type="entry name" value="ConA-like_dom_sf"/>
</dbReference>